<dbReference type="EMBL" id="JOJR01004243">
    <property type="protein sequence ID" value="RCN27391.1"/>
    <property type="molecule type" value="Genomic_DNA"/>
</dbReference>
<feature type="compositionally biased region" description="Polar residues" evidence="1">
    <location>
        <begin position="61"/>
        <end position="84"/>
    </location>
</feature>
<gene>
    <name evidence="2" type="ORF">ANCCAN_26874</name>
</gene>
<feature type="compositionally biased region" description="Low complexity" evidence="1">
    <location>
        <begin position="161"/>
        <end position="171"/>
    </location>
</feature>
<feature type="compositionally biased region" description="Polar residues" evidence="1">
    <location>
        <begin position="137"/>
        <end position="151"/>
    </location>
</feature>
<proteinExistence type="predicted"/>
<feature type="compositionally biased region" description="Basic and acidic residues" evidence="1">
    <location>
        <begin position="122"/>
        <end position="131"/>
    </location>
</feature>
<evidence type="ECO:0000313" key="2">
    <source>
        <dbReference type="EMBL" id="RCN27391.1"/>
    </source>
</evidence>
<dbReference type="OrthoDB" id="5875464at2759"/>
<organism evidence="2 3">
    <name type="scientific">Ancylostoma caninum</name>
    <name type="common">Dog hookworm</name>
    <dbReference type="NCBI Taxonomy" id="29170"/>
    <lineage>
        <taxon>Eukaryota</taxon>
        <taxon>Metazoa</taxon>
        <taxon>Ecdysozoa</taxon>
        <taxon>Nematoda</taxon>
        <taxon>Chromadorea</taxon>
        <taxon>Rhabditida</taxon>
        <taxon>Rhabditina</taxon>
        <taxon>Rhabditomorpha</taxon>
        <taxon>Strongyloidea</taxon>
        <taxon>Ancylostomatidae</taxon>
        <taxon>Ancylostomatinae</taxon>
        <taxon>Ancylostoma</taxon>
    </lineage>
</organism>
<feature type="compositionally biased region" description="Polar residues" evidence="1">
    <location>
        <begin position="27"/>
        <end position="40"/>
    </location>
</feature>
<dbReference type="Proteomes" id="UP000252519">
    <property type="component" value="Unassembled WGS sequence"/>
</dbReference>
<feature type="region of interest" description="Disordered" evidence="1">
    <location>
        <begin position="1"/>
        <end position="196"/>
    </location>
</feature>
<sequence length="196" mass="21699">MESERGIQNQGFFDSERLPEQNRFDKSNSGSVSARKTSLVRSLRKESRTKQPPPEELEMKLQSSAGSRPGTSISNETLTTSCDYGSSYQSPSFASSSRSPFLLPSNLSSYDVPKKKSSYAFETEHAEEMPHSRSWAGPTQSRNRLNQSSPSAYAFAIHPTQSDASASQSSSRKSRTPLLTPSSSYDNQRRSRVSQV</sequence>
<accession>A0A368F5I8</accession>
<evidence type="ECO:0000256" key="1">
    <source>
        <dbReference type="SAM" id="MobiDB-lite"/>
    </source>
</evidence>
<feature type="compositionally biased region" description="Basic and acidic residues" evidence="1">
    <location>
        <begin position="14"/>
        <end position="26"/>
    </location>
</feature>
<feature type="compositionally biased region" description="Low complexity" evidence="1">
    <location>
        <begin position="86"/>
        <end position="109"/>
    </location>
</feature>
<dbReference type="AlphaFoldDB" id="A0A368F5I8"/>
<evidence type="ECO:0000313" key="3">
    <source>
        <dbReference type="Proteomes" id="UP000252519"/>
    </source>
</evidence>
<feature type="compositionally biased region" description="Polar residues" evidence="1">
    <location>
        <begin position="1"/>
        <end position="12"/>
    </location>
</feature>
<keyword evidence="3" id="KW-1185">Reference proteome</keyword>
<name>A0A368F5I8_ANCCA</name>
<protein>
    <submittedName>
        <fullName evidence="2">Uncharacterized protein</fullName>
    </submittedName>
</protein>
<feature type="compositionally biased region" description="Polar residues" evidence="1">
    <location>
        <begin position="177"/>
        <end position="186"/>
    </location>
</feature>
<reference evidence="2 3" key="1">
    <citation type="submission" date="2014-10" db="EMBL/GenBank/DDBJ databases">
        <title>Draft genome of the hookworm Ancylostoma caninum.</title>
        <authorList>
            <person name="Mitreva M."/>
        </authorList>
    </citation>
    <scope>NUCLEOTIDE SEQUENCE [LARGE SCALE GENOMIC DNA]</scope>
    <source>
        <strain evidence="2 3">Baltimore</strain>
    </source>
</reference>
<comment type="caution">
    <text evidence="2">The sequence shown here is derived from an EMBL/GenBank/DDBJ whole genome shotgun (WGS) entry which is preliminary data.</text>
</comment>